<feature type="compositionally biased region" description="Basic and acidic residues" evidence="1">
    <location>
        <begin position="1"/>
        <end position="28"/>
    </location>
</feature>
<dbReference type="VEuPathDB" id="PlasmoDB:C922_05578"/>
<dbReference type="AlphaFoldDB" id="W6ZT23"/>
<evidence type="ECO:0000256" key="1">
    <source>
        <dbReference type="SAM" id="MobiDB-lite"/>
    </source>
</evidence>
<protein>
    <submittedName>
        <fullName evidence="2">Uncharacterized protein</fullName>
    </submittedName>
</protein>
<evidence type="ECO:0000313" key="3">
    <source>
        <dbReference type="Proteomes" id="UP000030640"/>
    </source>
</evidence>
<feature type="region of interest" description="Disordered" evidence="1">
    <location>
        <begin position="1"/>
        <end position="49"/>
    </location>
</feature>
<evidence type="ECO:0000313" key="2">
    <source>
        <dbReference type="EMBL" id="EUD64042.1"/>
    </source>
</evidence>
<sequence>MKGSDKKEQNRSDVTREQRTDPEGEHHSNAGRRSIMMKKLHGGNSDRNLANKGIYIKVPGEVESSEGCCEESHHKQTFQKFFVRGRQQTAIFS</sequence>
<dbReference type="Proteomes" id="UP000030640">
    <property type="component" value="Unassembled WGS sequence"/>
</dbReference>
<proteinExistence type="predicted"/>
<gene>
    <name evidence="2" type="ORF">C922_05578</name>
</gene>
<dbReference type="RefSeq" id="XP_008819371.1">
    <property type="nucleotide sequence ID" value="XM_008821149.1"/>
</dbReference>
<name>W6ZT23_9APIC</name>
<dbReference type="GeneID" id="20040852"/>
<organism evidence="2 3">
    <name type="scientific">Plasmodium inui San Antonio 1</name>
    <dbReference type="NCBI Taxonomy" id="1237626"/>
    <lineage>
        <taxon>Eukaryota</taxon>
        <taxon>Sar</taxon>
        <taxon>Alveolata</taxon>
        <taxon>Apicomplexa</taxon>
        <taxon>Aconoidasida</taxon>
        <taxon>Haemosporida</taxon>
        <taxon>Plasmodiidae</taxon>
        <taxon>Plasmodium</taxon>
        <taxon>Plasmodium (Plasmodium)</taxon>
    </lineage>
</organism>
<reference evidence="2 3" key="1">
    <citation type="submission" date="2013-02" db="EMBL/GenBank/DDBJ databases">
        <title>The Genome Sequence of Plasmodium inui San Antonio 1.</title>
        <authorList>
            <consortium name="The Broad Institute Genome Sequencing Platform"/>
            <consortium name="The Broad Institute Genome Sequencing Center for Infectious Disease"/>
            <person name="Neafsey D."/>
            <person name="Cheeseman I."/>
            <person name="Volkman S."/>
            <person name="Adams J."/>
            <person name="Walker B."/>
            <person name="Young S.K."/>
            <person name="Zeng Q."/>
            <person name="Gargeya S."/>
            <person name="Fitzgerald M."/>
            <person name="Haas B."/>
            <person name="Abouelleil A."/>
            <person name="Alvarado L."/>
            <person name="Arachchi H.M."/>
            <person name="Berlin A.M."/>
            <person name="Chapman S.B."/>
            <person name="Dewar J."/>
            <person name="Goldberg J."/>
            <person name="Griggs A."/>
            <person name="Gujja S."/>
            <person name="Hansen M."/>
            <person name="Howarth C."/>
            <person name="Imamovic A."/>
            <person name="Larimer J."/>
            <person name="McCowan C."/>
            <person name="Murphy C."/>
            <person name="Neiman D."/>
            <person name="Pearson M."/>
            <person name="Priest M."/>
            <person name="Roberts A."/>
            <person name="Saif S."/>
            <person name="Shea T."/>
            <person name="Sisk P."/>
            <person name="Sykes S."/>
            <person name="Wortman J."/>
            <person name="Nusbaum C."/>
            <person name="Birren B."/>
        </authorList>
    </citation>
    <scope>NUCLEOTIDE SEQUENCE [LARGE SCALE GENOMIC DNA]</scope>
    <source>
        <strain evidence="2 3">San Antonio 1</strain>
    </source>
</reference>
<keyword evidence="3" id="KW-1185">Reference proteome</keyword>
<accession>W6ZT23</accession>
<dbReference type="EMBL" id="KI965561">
    <property type="protein sequence ID" value="EUD64042.1"/>
    <property type="molecule type" value="Genomic_DNA"/>
</dbReference>